<dbReference type="Gramene" id="AUR62000456-RA">
    <property type="protein sequence ID" value="AUR62000456-RA:cds"/>
    <property type="gene ID" value="AUR62000456"/>
</dbReference>
<dbReference type="InterPro" id="IPR051222">
    <property type="entry name" value="PPR/CCM1_RNA-binding"/>
</dbReference>
<name>A0A803KN50_CHEQI</name>
<dbReference type="AlphaFoldDB" id="A0A803KN50"/>
<protein>
    <recommendedName>
        <fullName evidence="5">Pentatricopeptide repeat-containing protein</fullName>
    </recommendedName>
</protein>
<dbReference type="PROSITE" id="PS51375">
    <property type="entry name" value="PPR"/>
    <property type="match status" value="5"/>
</dbReference>
<feature type="repeat" description="PPR" evidence="2">
    <location>
        <begin position="223"/>
        <end position="257"/>
    </location>
</feature>
<evidence type="ECO:0000313" key="3">
    <source>
        <dbReference type="EnsemblPlants" id="AUR62000456-RA:cds"/>
    </source>
</evidence>
<dbReference type="OMA" id="EIAHQMI"/>
<dbReference type="InterPro" id="IPR002885">
    <property type="entry name" value="PPR_rpt"/>
</dbReference>
<keyword evidence="1" id="KW-0677">Repeat</keyword>
<dbReference type="Pfam" id="PF13041">
    <property type="entry name" value="PPR_2"/>
    <property type="match status" value="2"/>
</dbReference>
<feature type="repeat" description="PPR" evidence="2">
    <location>
        <begin position="187"/>
        <end position="221"/>
    </location>
</feature>
<evidence type="ECO:0000313" key="4">
    <source>
        <dbReference type="Proteomes" id="UP000596660"/>
    </source>
</evidence>
<dbReference type="Pfam" id="PF12854">
    <property type="entry name" value="PPR_1"/>
    <property type="match status" value="1"/>
</dbReference>
<evidence type="ECO:0008006" key="5">
    <source>
        <dbReference type="Google" id="ProtNLM"/>
    </source>
</evidence>
<sequence length="338" mass="37697">MKFQALRFNGGTSLFPIISSSFPFHFRNCCHFSSERIVAIDDRNLILNSVREQCKLGFYDLKLPQSLFNQLTSLRPLPSIIVFCQLFTAISKSKHLHPHSTIISLSRRLDLLGLSPNNYSLTILANSYCHLGCIDFGFSLLGKRLKLGYPPDCVIFTTLINGYVHYDKLPLAAQLLNKIINLGFQPNIVTYGAIFKGLCRIGDNASALTLLTKMHSGGHCKPGLVIYNTIIDSLCKDSLLQQAMDLFSAIKTEGIQPDVVTYNSLIRGFYNSGCREEAKGVLTEMLKSNIAPDVTTFSMLVDMFCKDGNVEEAEAILRLMTDKGVAPDIITYTLQWFT</sequence>
<feature type="repeat" description="PPR" evidence="2">
    <location>
        <begin position="152"/>
        <end position="186"/>
    </location>
</feature>
<dbReference type="Gene3D" id="1.25.40.10">
    <property type="entry name" value="Tetratricopeptide repeat domain"/>
    <property type="match status" value="3"/>
</dbReference>
<dbReference type="PANTHER" id="PTHR47942">
    <property type="entry name" value="TETRATRICOPEPTIDE REPEAT (TPR)-LIKE SUPERFAMILY PROTEIN-RELATED"/>
    <property type="match status" value="1"/>
</dbReference>
<evidence type="ECO:0000256" key="2">
    <source>
        <dbReference type="PROSITE-ProRule" id="PRU00708"/>
    </source>
</evidence>
<proteinExistence type="predicted"/>
<accession>A0A803KN50</accession>
<dbReference type="NCBIfam" id="TIGR00756">
    <property type="entry name" value="PPR"/>
    <property type="match status" value="4"/>
</dbReference>
<dbReference type="Proteomes" id="UP000596660">
    <property type="component" value="Unplaced"/>
</dbReference>
<dbReference type="EnsemblPlants" id="AUR62000456-RA">
    <property type="protein sequence ID" value="AUR62000456-RA:cds"/>
    <property type="gene ID" value="AUR62000456"/>
</dbReference>
<reference evidence="3" key="2">
    <citation type="submission" date="2021-03" db="UniProtKB">
        <authorList>
            <consortium name="EnsemblPlants"/>
        </authorList>
    </citation>
    <scope>IDENTIFICATION</scope>
</reference>
<feature type="repeat" description="PPR" evidence="2">
    <location>
        <begin position="258"/>
        <end position="292"/>
    </location>
</feature>
<evidence type="ECO:0000256" key="1">
    <source>
        <dbReference type="ARBA" id="ARBA00022737"/>
    </source>
</evidence>
<organism evidence="3 4">
    <name type="scientific">Chenopodium quinoa</name>
    <name type="common">Quinoa</name>
    <dbReference type="NCBI Taxonomy" id="63459"/>
    <lineage>
        <taxon>Eukaryota</taxon>
        <taxon>Viridiplantae</taxon>
        <taxon>Streptophyta</taxon>
        <taxon>Embryophyta</taxon>
        <taxon>Tracheophyta</taxon>
        <taxon>Spermatophyta</taxon>
        <taxon>Magnoliopsida</taxon>
        <taxon>eudicotyledons</taxon>
        <taxon>Gunneridae</taxon>
        <taxon>Pentapetalae</taxon>
        <taxon>Caryophyllales</taxon>
        <taxon>Chenopodiaceae</taxon>
        <taxon>Chenopodioideae</taxon>
        <taxon>Atripliceae</taxon>
        <taxon>Chenopodium</taxon>
    </lineage>
</organism>
<reference evidence="3" key="1">
    <citation type="journal article" date="2017" name="Nature">
        <title>The genome of Chenopodium quinoa.</title>
        <authorList>
            <person name="Jarvis D.E."/>
            <person name="Ho Y.S."/>
            <person name="Lightfoot D.J."/>
            <person name="Schmoeckel S.M."/>
            <person name="Li B."/>
            <person name="Borm T.J.A."/>
            <person name="Ohyanagi H."/>
            <person name="Mineta K."/>
            <person name="Michell C.T."/>
            <person name="Saber N."/>
            <person name="Kharbatia N.M."/>
            <person name="Rupper R.R."/>
            <person name="Sharp A.R."/>
            <person name="Dally N."/>
            <person name="Boughton B.A."/>
            <person name="Woo Y.H."/>
            <person name="Gao G."/>
            <person name="Schijlen E.G.W.M."/>
            <person name="Guo X."/>
            <person name="Momin A.A."/>
            <person name="Negrao S."/>
            <person name="Al-Babili S."/>
            <person name="Gehring C."/>
            <person name="Roessner U."/>
            <person name="Jung C."/>
            <person name="Murphy K."/>
            <person name="Arold S.T."/>
            <person name="Gojobori T."/>
            <person name="van der Linden C.G."/>
            <person name="van Loo E.N."/>
            <person name="Jellen E.N."/>
            <person name="Maughan P.J."/>
            <person name="Tester M."/>
        </authorList>
    </citation>
    <scope>NUCLEOTIDE SEQUENCE [LARGE SCALE GENOMIC DNA]</scope>
    <source>
        <strain evidence="3">cv. PI 614886</strain>
    </source>
</reference>
<dbReference type="InterPro" id="IPR011990">
    <property type="entry name" value="TPR-like_helical_dom_sf"/>
</dbReference>
<feature type="repeat" description="PPR" evidence="2">
    <location>
        <begin position="293"/>
        <end position="327"/>
    </location>
</feature>
<dbReference type="PANTHER" id="PTHR47942:SF16">
    <property type="entry name" value="PENTATRICOPEPTIDE REPEAT DOMAIN CONTAINING PROTEIN-RELATED"/>
    <property type="match status" value="1"/>
</dbReference>
<keyword evidence="4" id="KW-1185">Reference proteome</keyword>